<dbReference type="InterPro" id="IPR011295">
    <property type="entry name" value="UbiH"/>
</dbReference>
<dbReference type="GO" id="GO:0016491">
    <property type="term" value="F:oxidoreductase activity"/>
    <property type="evidence" value="ECO:0007669"/>
    <property type="project" value="UniProtKB-KW"/>
</dbReference>
<keyword evidence="8" id="KW-0732">Signal</keyword>
<evidence type="ECO:0000256" key="5">
    <source>
        <dbReference type="ARBA" id="ARBA00022827"/>
    </source>
</evidence>
<protein>
    <submittedName>
        <fullName evidence="10">2-octaprenyl-6-methoxyphenyl hydroxylase</fullName>
        <ecNumber evidence="10">1.14.13.-</ecNumber>
    </submittedName>
</protein>
<organism evidence="10 11">
    <name type="scientific">Vibrio algarum</name>
    <dbReference type="NCBI Taxonomy" id="3020714"/>
    <lineage>
        <taxon>Bacteria</taxon>
        <taxon>Pseudomonadati</taxon>
        <taxon>Pseudomonadota</taxon>
        <taxon>Gammaproteobacteria</taxon>
        <taxon>Vibrionales</taxon>
        <taxon>Vibrionaceae</taxon>
        <taxon>Vibrio</taxon>
    </lineage>
</organism>
<evidence type="ECO:0000256" key="4">
    <source>
        <dbReference type="ARBA" id="ARBA00022630"/>
    </source>
</evidence>
<dbReference type="Proteomes" id="UP001210678">
    <property type="component" value="Unassembled WGS sequence"/>
</dbReference>
<comment type="cofactor">
    <cofactor evidence="1">
        <name>FAD</name>
        <dbReference type="ChEBI" id="CHEBI:57692"/>
    </cofactor>
</comment>
<evidence type="ECO:0000256" key="2">
    <source>
        <dbReference type="ARBA" id="ARBA00004749"/>
    </source>
</evidence>
<dbReference type="PANTHER" id="PTHR43876">
    <property type="entry name" value="UBIQUINONE BIOSYNTHESIS MONOOXYGENASE COQ6, MITOCHONDRIAL"/>
    <property type="match status" value="1"/>
</dbReference>
<dbReference type="PANTHER" id="PTHR43876:SF8">
    <property type="entry name" value="2-OCTAPRENYL-6-METHOXYPHENOL HYDROXYLASE"/>
    <property type="match status" value="1"/>
</dbReference>
<feature type="chain" id="PRO_5046278816" evidence="8">
    <location>
        <begin position="22"/>
        <end position="391"/>
    </location>
</feature>
<sequence>MKTYDIAIAGGAMAGATLALALSQASNGALSIAVVEPFRVDKDNHPGFDSRSIALSYGTKLILEQFKLWSKIEPLTTAINHIHVSDRGHAGMTEIDKNEENVAALGYVVELAAVGSLYSQLISQSGNIDYFCPDSVASISRDIESNLIKLGSGNELRCKLLVAADGADSICSHSLGHSNSELDFNQTAVIANVEVSEKHNGRAFERFTTSGPLALLPMSKNRMSVVWCLEPTEAEKVVRLPEETFIAQLQHAFGWRLGKITKVGTAASYPLVLKQKDQVVSHRFATVGNAAQLLHPIAGQGFNLGIRDIASLVDCITGKKDVGDYSVLSQYRECREHDRTQTISLIAGMVSVFSNDWLSLRIGRNLALMTMDNIPLFKSPLLRRTMGLVKR</sequence>
<dbReference type="PRINTS" id="PR00420">
    <property type="entry name" value="RNGMNOXGNASE"/>
</dbReference>
<keyword evidence="11" id="KW-1185">Reference proteome</keyword>
<keyword evidence="5" id="KW-0274">FAD</keyword>
<dbReference type="InterPro" id="IPR051205">
    <property type="entry name" value="UbiH/COQ6_monooxygenase"/>
</dbReference>
<evidence type="ECO:0000256" key="1">
    <source>
        <dbReference type="ARBA" id="ARBA00001974"/>
    </source>
</evidence>
<keyword evidence="4" id="KW-0285">Flavoprotein</keyword>
<dbReference type="SUPFAM" id="SSF51905">
    <property type="entry name" value="FAD/NAD(P)-binding domain"/>
    <property type="match status" value="1"/>
</dbReference>
<evidence type="ECO:0000313" key="10">
    <source>
        <dbReference type="EMBL" id="MDB1124886.1"/>
    </source>
</evidence>
<dbReference type="InterPro" id="IPR010971">
    <property type="entry name" value="UbiH/COQ6"/>
</dbReference>
<evidence type="ECO:0000259" key="9">
    <source>
        <dbReference type="Pfam" id="PF01494"/>
    </source>
</evidence>
<evidence type="ECO:0000256" key="3">
    <source>
        <dbReference type="ARBA" id="ARBA00005349"/>
    </source>
</evidence>
<name>A0ABT4YTJ7_9VIBR</name>
<evidence type="ECO:0000256" key="7">
    <source>
        <dbReference type="ARBA" id="ARBA00023033"/>
    </source>
</evidence>
<reference evidence="10 11" key="1">
    <citation type="submission" date="2023-01" db="EMBL/GenBank/DDBJ databases">
        <title>Vibrio sp. KJ40-1 sp.nov, isolated from marine algae.</title>
        <authorList>
            <person name="Butt M."/>
            <person name="Kim J.M.J."/>
            <person name="Jeon C.O.C."/>
        </authorList>
    </citation>
    <scope>NUCLEOTIDE SEQUENCE [LARGE SCALE GENOMIC DNA]</scope>
    <source>
        <strain evidence="10 11">KJ40-1</strain>
    </source>
</reference>
<evidence type="ECO:0000313" key="11">
    <source>
        <dbReference type="Proteomes" id="UP001210678"/>
    </source>
</evidence>
<dbReference type="InterPro" id="IPR018168">
    <property type="entry name" value="Ubi_Hdrlase_CS"/>
</dbReference>
<dbReference type="InterPro" id="IPR036188">
    <property type="entry name" value="FAD/NAD-bd_sf"/>
</dbReference>
<dbReference type="RefSeq" id="WP_272137807.1">
    <property type="nucleotide sequence ID" value="NZ_JAQLOI010000001.1"/>
</dbReference>
<comment type="similarity">
    <text evidence="3">Belongs to the UbiH/COQ6 family.</text>
</comment>
<dbReference type="PROSITE" id="PS01304">
    <property type="entry name" value="UBIH"/>
    <property type="match status" value="1"/>
</dbReference>
<dbReference type="EMBL" id="JAQLOI010000001">
    <property type="protein sequence ID" value="MDB1124886.1"/>
    <property type="molecule type" value="Genomic_DNA"/>
</dbReference>
<gene>
    <name evidence="10" type="primary">ubiH</name>
    <name evidence="10" type="synonym">visB</name>
    <name evidence="10" type="ORF">PGX00_15025</name>
</gene>
<proteinExistence type="inferred from homology"/>
<dbReference type="NCBIfam" id="TIGR01988">
    <property type="entry name" value="Ubi-OHases"/>
    <property type="match status" value="1"/>
</dbReference>
<dbReference type="EC" id="1.14.13.-" evidence="10"/>
<feature type="signal peptide" evidence="8">
    <location>
        <begin position="1"/>
        <end position="21"/>
    </location>
</feature>
<dbReference type="NCBIfam" id="NF004356">
    <property type="entry name" value="PRK05732.1"/>
    <property type="match status" value="1"/>
</dbReference>
<feature type="domain" description="FAD-binding" evidence="9">
    <location>
        <begin position="4"/>
        <end position="335"/>
    </location>
</feature>
<dbReference type="Pfam" id="PF01494">
    <property type="entry name" value="FAD_binding_3"/>
    <property type="match status" value="1"/>
</dbReference>
<keyword evidence="6 10" id="KW-0560">Oxidoreductase</keyword>
<dbReference type="Gene3D" id="3.50.50.60">
    <property type="entry name" value="FAD/NAD(P)-binding domain"/>
    <property type="match status" value="2"/>
</dbReference>
<dbReference type="NCBIfam" id="TIGR01984">
    <property type="entry name" value="UbiH"/>
    <property type="match status" value="1"/>
</dbReference>
<comment type="pathway">
    <text evidence="2">Cofactor biosynthesis; ubiquinone biosynthesis.</text>
</comment>
<keyword evidence="7" id="KW-0503">Monooxygenase</keyword>
<dbReference type="InterPro" id="IPR002938">
    <property type="entry name" value="FAD-bd"/>
</dbReference>
<evidence type="ECO:0000256" key="6">
    <source>
        <dbReference type="ARBA" id="ARBA00023002"/>
    </source>
</evidence>
<evidence type="ECO:0000256" key="8">
    <source>
        <dbReference type="SAM" id="SignalP"/>
    </source>
</evidence>
<comment type="caution">
    <text evidence="10">The sequence shown here is derived from an EMBL/GenBank/DDBJ whole genome shotgun (WGS) entry which is preliminary data.</text>
</comment>
<accession>A0ABT4YTJ7</accession>